<dbReference type="SUPFAM" id="SSF53335">
    <property type="entry name" value="S-adenosyl-L-methionine-dependent methyltransferases"/>
    <property type="match status" value="1"/>
</dbReference>
<evidence type="ECO:0000256" key="1">
    <source>
        <dbReference type="ARBA" id="ARBA00022603"/>
    </source>
</evidence>
<dbReference type="PANTHER" id="PTHR43861">
    <property type="entry name" value="TRANS-ACONITATE 2-METHYLTRANSFERASE-RELATED"/>
    <property type="match status" value="1"/>
</dbReference>
<dbReference type="EMBL" id="JNVM01000004">
    <property type="protein sequence ID" value="KEQ27123.1"/>
    <property type="molecule type" value="Genomic_DNA"/>
</dbReference>
<dbReference type="PANTHER" id="PTHR43861:SF1">
    <property type="entry name" value="TRANS-ACONITATE 2-METHYLTRANSFERASE"/>
    <property type="match status" value="1"/>
</dbReference>
<dbReference type="Pfam" id="PF13649">
    <property type="entry name" value="Methyltransf_25"/>
    <property type="match status" value="1"/>
</dbReference>
<evidence type="ECO:0000313" key="4">
    <source>
        <dbReference type="EMBL" id="KEQ27123.1"/>
    </source>
</evidence>
<evidence type="ECO:0000256" key="2">
    <source>
        <dbReference type="ARBA" id="ARBA00022679"/>
    </source>
</evidence>
<accession>A0A081P8V0</accession>
<dbReference type="GO" id="GO:0032259">
    <property type="term" value="P:methylation"/>
    <property type="evidence" value="ECO:0007669"/>
    <property type="project" value="UniProtKB-KW"/>
</dbReference>
<dbReference type="RefSeq" id="WP_036677032.1">
    <property type="nucleotide sequence ID" value="NZ_JNVM01000004.1"/>
</dbReference>
<sequence length="267" mass="30595">MAYEQFSHLYDRLMEDMPYDDWLHFAHQCWDKHGAPRSVVDLGCGTGSIAVPLAQLGYEVVGIDLSEDMLSMASQKAESAQRSKPFPAGGGVMWLQQDMREWELGRPVDAVISFCDCLNYLLEEEDIERTFKQVYDGLAPGGVFVFDMHTQSQLQSYAESQPFFLNDDDVAYIWTCDFDPGRCEIEHELTLFVREGDTWAEGSDDAITERYHRIEELHVQRAYSLDWVQERLRAAGFSETACYADFSFEAPTDDTQRAFFVAVKPRD</sequence>
<dbReference type="InterPro" id="IPR041698">
    <property type="entry name" value="Methyltransf_25"/>
</dbReference>
<feature type="domain" description="Methyltransferase" evidence="3">
    <location>
        <begin position="39"/>
        <end position="142"/>
    </location>
</feature>
<dbReference type="OrthoDB" id="9811589at2"/>
<evidence type="ECO:0000313" key="5">
    <source>
        <dbReference type="Proteomes" id="UP000028123"/>
    </source>
</evidence>
<protein>
    <submittedName>
        <fullName evidence="4">Methyltransferase type 12</fullName>
    </submittedName>
</protein>
<dbReference type="InterPro" id="IPR029063">
    <property type="entry name" value="SAM-dependent_MTases_sf"/>
</dbReference>
<dbReference type="GO" id="GO:0008168">
    <property type="term" value="F:methyltransferase activity"/>
    <property type="evidence" value="ECO:0007669"/>
    <property type="project" value="UniProtKB-KW"/>
</dbReference>
<dbReference type="Gene3D" id="3.40.50.150">
    <property type="entry name" value="Vaccinia Virus protein VP39"/>
    <property type="match status" value="1"/>
</dbReference>
<keyword evidence="2 4" id="KW-0808">Transferase</keyword>
<dbReference type="eggNOG" id="COG2226">
    <property type="taxonomic scope" value="Bacteria"/>
</dbReference>
<evidence type="ECO:0000259" key="3">
    <source>
        <dbReference type="Pfam" id="PF13649"/>
    </source>
</evidence>
<keyword evidence="5" id="KW-1185">Reference proteome</keyword>
<proteinExistence type="predicted"/>
<comment type="caution">
    <text evidence="4">The sequence shown here is derived from an EMBL/GenBank/DDBJ whole genome shotgun (WGS) entry which is preliminary data.</text>
</comment>
<reference evidence="4 5" key="1">
    <citation type="submission" date="2014-06" db="EMBL/GenBank/DDBJ databases">
        <title>Draft genome sequence of Paenibacillus sp. MSt1.</title>
        <authorList>
            <person name="Aw Y.K."/>
            <person name="Ong K.S."/>
            <person name="Gan H.M."/>
            <person name="Lee S.M."/>
        </authorList>
    </citation>
    <scope>NUCLEOTIDE SEQUENCE [LARGE SCALE GENOMIC DNA]</scope>
    <source>
        <strain evidence="4 5">MSt1</strain>
    </source>
</reference>
<dbReference type="Gene3D" id="2.20.25.110">
    <property type="entry name" value="S-adenosyl-L-methionine-dependent methyltransferases"/>
    <property type="match status" value="1"/>
</dbReference>
<keyword evidence="1 4" id="KW-0489">Methyltransferase</keyword>
<dbReference type="AlphaFoldDB" id="A0A081P8V0"/>
<dbReference type="Proteomes" id="UP000028123">
    <property type="component" value="Unassembled WGS sequence"/>
</dbReference>
<organism evidence="4 5">
    <name type="scientific">Paenibacillus tyrfis</name>
    <dbReference type="NCBI Taxonomy" id="1501230"/>
    <lineage>
        <taxon>Bacteria</taxon>
        <taxon>Bacillati</taxon>
        <taxon>Bacillota</taxon>
        <taxon>Bacilli</taxon>
        <taxon>Bacillales</taxon>
        <taxon>Paenibacillaceae</taxon>
        <taxon>Paenibacillus</taxon>
    </lineage>
</organism>
<dbReference type="CDD" id="cd02440">
    <property type="entry name" value="AdoMet_MTases"/>
    <property type="match status" value="1"/>
</dbReference>
<name>A0A081P8V0_9BACL</name>
<gene>
    <name evidence="4" type="ORF">ET33_24900</name>
</gene>